<sequence>MPRNFLDIRYKNDRMTEAEYQGASGHTRTTMKKHLNNGENSCHRVFIWPRHVRSPFLPCEGQTPRINVDLSHALS</sequence>
<organism evidence="1 2">
    <name type="scientific">Amanita muscaria (strain Koide BX008)</name>
    <dbReference type="NCBI Taxonomy" id="946122"/>
    <lineage>
        <taxon>Eukaryota</taxon>
        <taxon>Fungi</taxon>
        <taxon>Dikarya</taxon>
        <taxon>Basidiomycota</taxon>
        <taxon>Agaricomycotina</taxon>
        <taxon>Agaricomycetes</taxon>
        <taxon>Agaricomycetidae</taxon>
        <taxon>Agaricales</taxon>
        <taxon>Pluteineae</taxon>
        <taxon>Amanitaceae</taxon>
        <taxon>Amanita</taxon>
    </lineage>
</organism>
<dbReference type="EMBL" id="KN818316">
    <property type="protein sequence ID" value="KIL59393.1"/>
    <property type="molecule type" value="Genomic_DNA"/>
</dbReference>
<dbReference type="HOGENOM" id="CLU_2670599_0_0_1"/>
<dbReference type="InParanoid" id="A0A0C2WSR8"/>
<evidence type="ECO:0000313" key="1">
    <source>
        <dbReference type="EMBL" id="KIL59393.1"/>
    </source>
</evidence>
<reference evidence="1 2" key="1">
    <citation type="submission" date="2014-04" db="EMBL/GenBank/DDBJ databases">
        <title>Evolutionary Origins and Diversification of the Mycorrhizal Mutualists.</title>
        <authorList>
            <consortium name="DOE Joint Genome Institute"/>
            <consortium name="Mycorrhizal Genomics Consortium"/>
            <person name="Kohler A."/>
            <person name="Kuo A."/>
            <person name="Nagy L.G."/>
            <person name="Floudas D."/>
            <person name="Copeland A."/>
            <person name="Barry K.W."/>
            <person name="Cichocki N."/>
            <person name="Veneault-Fourrey C."/>
            <person name="LaButti K."/>
            <person name="Lindquist E.A."/>
            <person name="Lipzen A."/>
            <person name="Lundell T."/>
            <person name="Morin E."/>
            <person name="Murat C."/>
            <person name="Riley R."/>
            <person name="Ohm R."/>
            <person name="Sun H."/>
            <person name="Tunlid A."/>
            <person name="Henrissat B."/>
            <person name="Grigoriev I.V."/>
            <person name="Hibbett D.S."/>
            <person name="Martin F."/>
        </authorList>
    </citation>
    <scope>NUCLEOTIDE SEQUENCE [LARGE SCALE GENOMIC DNA]</scope>
    <source>
        <strain evidence="1 2">Koide BX008</strain>
    </source>
</reference>
<keyword evidence="2" id="KW-1185">Reference proteome</keyword>
<proteinExistence type="predicted"/>
<accession>A0A0C2WSR8</accession>
<protein>
    <submittedName>
        <fullName evidence="1">Uncharacterized protein</fullName>
    </submittedName>
</protein>
<name>A0A0C2WSR8_AMAMK</name>
<gene>
    <name evidence="1" type="ORF">M378DRAFT_169319</name>
</gene>
<dbReference type="AlphaFoldDB" id="A0A0C2WSR8"/>
<dbReference type="Proteomes" id="UP000054549">
    <property type="component" value="Unassembled WGS sequence"/>
</dbReference>
<evidence type="ECO:0000313" key="2">
    <source>
        <dbReference type="Proteomes" id="UP000054549"/>
    </source>
</evidence>